<name>A0A0D7B1E7_9AGAR</name>
<evidence type="ECO:0000313" key="2">
    <source>
        <dbReference type="Proteomes" id="UP000054007"/>
    </source>
</evidence>
<protein>
    <submittedName>
        <fullName evidence="1">Uncharacterized protein</fullName>
    </submittedName>
</protein>
<dbReference type="AlphaFoldDB" id="A0A0D7B1E7"/>
<accession>A0A0D7B1E7</accession>
<dbReference type="Proteomes" id="UP000054007">
    <property type="component" value="Unassembled WGS sequence"/>
</dbReference>
<evidence type="ECO:0000313" key="1">
    <source>
        <dbReference type="EMBL" id="KIY64292.1"/>
    </source>
</evidence>
<organism evidence="1 2">
    <name type="scientific">Cylindrobasidium torrendii FP15055 ss-10</name>
    <dbReference type="NCBI Taxonomy" id="1314674"/>
    <lineage>
        <taxon>Eukaryota</taxon>
        <taxon>Fungi</taxon>
        <taxon>Dikarya</taxon>
        <taxon>Basidiomycota</taxon>
        <taxon>Agaricomycotina</taxon>
        <taxon>Agaricomycetes</taxon>
        <taxon>Agaricomycetidae</taxon>
        <taxon>Agaricales</taxon>
        <taxon>Marasmiineae</taxon>
        <taxon>Physalacriaceae</taxon>
        <taxon>Cylindrobasidium</taxon>
    </lineage>
</organism>
<reference evidence="1 2" key="1">
    <citation type="journal article" date="2015" name="Fungal Genet. Biol.">
        <title>Evolution of novel wood decay mechanisms in Agaricales revealed by the genome sequences of Fistulina hepatica and Cylindrobasidium torrendii.</title>
        <authorList>
            <person name="Floudas D."/>
            <person name="Held B.W."/>
            <person name="Riley R."/>
            <person name="Nagy L.G."/>
            <person name="Koehler G."/>
            <person name="Ransdell A.S."/>
            <person name="Younus H."/>
            <person name="Chow J."/>
            <person name="Chiniquy J."/>
            <person name="Lipzen A."/>
            <person name="Tritt A."/>
            <person name="Sun H."/>
            <person name="Haridas S."/>
            <person name="LaButti K."/>
            <person name="Ohm R.A."/>
            <person name="Kues U."/>
            <person name="Blanchette R.A."/>
            <person name="Grigoriev I.V."/>
            <person name="Minto R.E."/>
            <person name="Hibbett D.S."/>
        </authorList>
    </citation>
    <scope>NUCLEOTIDE SEQUENCE [LARGE SCALE GENOMIC DNA]</scope>
    <source>
        <strain evidence="1 2">FP15055 ss-10</strain>
    </source>
</reference>
<keyword evidence="2" id="KW-1185">Reference proteome</keyword>
<gene>
    <name evidence="1" type="ORF">CYLTODRAFT_413448</name>
</gene>
<dbReference type="EMBL" id="KN880644">
    <property type="protein sequence ID" value="KIY64292.1"/>
    <property type="molecule type" value="Genomic_DNA"/>
</dbReference>
<proteinExistence type="predicted"/>
<sequence>MLLRFEAVFSILTSTGLSTLESRLDLRNPTSCQLRIVGRQREVSDIYERPTMTHDGARKEDRFLGRILSYKESPSWEYHAYNEDNKLVTSAECSPVDAYASLYPGDTFCDGGALVPMKAAMVLGLQDKPTKSHSGSLDLEIHRDPTDTLKQDTLYNEQPMFFVLGDEPDEDGGCALLPLHIGN</sequence>